<evidence type="ECO:0000256" key="3">
    <source>
        <dbReference type="PROSITE-ProRule" id="PRU00169"/>
    </source>
</evidence>
<dbReference type="InterPro" id="IPR001789">
    <property type="entry name" value="Sig_transdc_resp-reg_receiver"/>
</dbReference>
<sequence>MLKICICDDNEAEVYKIEGLLRQFKNSHPELPLVAQSFRSAFDLLDCIEKQGGFDLYLLDILMPGISGIELAKRIRERMEKAELLFLTTSREYAVEAFGVEAAGYLMKPVQHSEFDRVLSSCIQRLKPEENPSLMLKTKGGLHNVPVYELMSVESIRHNYRCTMAGGTTLTVPGTISSLFEQLRAYPCFYMPHRAFIVNFNYVSGLTASEILMSDGQRIPVSRNSYMDLKNTFMNYILQKSRRT</sequence>
<protein>
    <recommendedName>
        <fullName evidence="1">Stage 0 sporulation protein A homolog</fullName>
    </recommendedName>
</protein>
<dbReference type="Gene3D" id="3.40.50.2300">
    <property type="match status" value="1"/>
</dbReference>
<dbReference type="Proteomes" id="UP000245845">
    <property type="component" value="Unassembled WGS sequence"/>
</dbReference>
<dbReference type="Pfam" id="PF04397">
    <property type="entry name" value="LytTR"/>
    <property type="match status" value="1"/>
</dbReference>
<evidence type="ECO:0000256" key="2">
    <source>
        <dbReference type="ARBA" id="ARBA00024867"/>
    </source>
</evidence>
<dbReference type="InterPro" id="IPR007492">
    <property type="entry name" value="LytTR_DNA-bd_dom"/>
</dbReference>
<proteinExistence type="predicted"/>
<dbReference type="PROSITE" id="PS50110">
    <property type="entry name" value="RESPONSE_REGULATORY"/>
    <property type="match status" value="1"/>
</dbReference>
<dbReference type="SMART" id="SM00448">
    <property type="entry name" value="REC"/>
    <property type="match status" value="1"/>
</dbReference>
<dbReference type="SMART" id="SM00850">
    <property type="entry name" value="LytTR"/>
    <property type="match status" value="1"/>
</dbReference>
<feature type="modified residue" description="4-aspartylphosphate" evidence="3">
    <location>
        <position position="60"/>
    </location>
</feature>
<gene>
    <name evidence="5" type="ORF">A8806_108155</name>
</gene>
<dbReference type="GO" id="GO:0000156">
    <property type="term" value="F:phosphorelay response regulator activity"/>
    <property type="evidence" value="ECO:0007669"/>
    <property type="project" value="InterPro"/>
</dbReference>
<dbReference type="RefSeq" id="WP_109731821.1">
    <property type="nucleotide sequence ID" value="NZ_BAAACK010000003.1"/>
</dbReference>
<dbReference type="GO" id="GO:0003677">
    <property type="term" value="F:DNA binding"/>
    <property type="evidence" value="ECO:0007669"/>
    <property type="project" value="InterPro"/>
</dbReference>
<dbReference type="PANTHER" id="PTHR37299">
    <property type="entry name" value="TRANSCRIPTIONAL REGULATOR-RELATED"/>
    <property type="match status" value="1"/>
</dbReference>
<evidence type="ECO:0000313" key="5">
    <source>
        <dbReference type="EMBL" id="PWJ28640.1"/>
    </source>
</evidence>
<dbReference type="EMBL" id="QGDL01000008">
    <property type="protein sequence ID" value="PWJ28640.1"/>
    <property type="molecule type" value="Genomic_DNA"/>
</dbReference>
<organism evidence="5 6">
    <name type="scientific">Faecalicatena orotica</name>
    <dbReference type="NCBI Taxonomy" id="1544"/>
    <lineage>
        <taxon>Bacteria</taxon>
        <taxon>Bacillati</taxon>
        <taxon>Bacillota</taxon>
        <taxon>Clostridia</taxon>
        <taxon>Lachnospirales</taxon>
        <taxon>Lachnospiraceae</taxon>
        <taxon>Faecalicatena</taxon>
    </lineage>
</organism>
<dbReference type="PANTHER" id="PTHR37299:SF1">
    <property type="entry name" value="STAGE 0 SPORULATION PROTEIN A HOMOLOG"/>
    <property type="match status" value="1"/>
</dbReference>
<dbReference type="AlphaFoldDB" id="A0A2Y9BL09"/>
<evidence type="ECO:0000256" key="1">
    <source>
        <dbReference type="ARBA" id="ARBA00018672"/>
    </source>
</evidence>
<dbReference type="InterPro" id="IPR011006">
    <property type="entry name" value="CheY-like_superfamily"/>
</dbReference>
<keyword evidence="3" id="KW-0597">Phosphoprotein</keyword>
<reference evidence="5 6" key="1">
    <citation type="submission" date="2018-05" db="EMBL/GenBank/DDBJ databases">
        <title>The Hungate 1000. A catalogue of reference genomes from the rumen microbiome.</title>
        <authorList>
            <person name="Kelly W."/>
        </authorList>
    </citation>
    <scope>NUCLEOTIDE SEQUENCE [LARGE SCALE GENOMIC DNA]</scope>
    <source>
        <strain evidence="5 6">NLAE-zl-C242</strain>
    </source>
</reference>
<comment type="caution">
    <text evidence="5">The sequence shown here is derived from an EMBL/GenBank/DDBJ whole genome shotgun (WGS) entry which is preliminary data.</text>
</comment>
<keyword evidence="6" id="KW-1185">Reference proteome</keyword>
<dbReference type="SUPFAM" id="SSF52172">
    <property type="entry name" value="CheY-like"/>
    <property type="match status" value="1"/>
</dbReference>
<name>A0A2Y9BL09_9FIRM</name>
<comment type="function">
    <text evidence="2">May play the central regulatory role in sporulation. It may be an element of the effector pathway responsible for the activation of sporulation genes in response to nutritional stress. Spo0A may act in concert with spo0H (a sigma factor) to control the expression of some genes that are critical to the sporulation process.</text>
</comment>
<evidence type="ECO:0000259" key="4">
    <source>
        <dbReference type="PROSITE" id="PS50110"/>
    </source>
</evidence>
<evidence type="ECO:0000313" key="6">
    <source>
        <dbReference type="Proteomes" id="UP000245845"/>
    </source>
</evidence>
<accession>A0A2Y9BL09</accession>
<dbReference type="Pfam" id="PF00072">
    <property type="entry name" value="Response_reg"/>
    <property type="match status" value="1"/>
</dbReference>
<dbReference type="Gene3D" id="2.40.50.1020">
    <property type="entry name" value="LytTr DNA-binding domain"/>
    <property type="match status" value="1"/>
</dbReference>
<feature type="domain" description="Response regulatory" evidence="4">
    <location>
        <begin position="3"/>
        <end position="123"/>
    </location>
</feature>
<dbReference type="InterPro" id="IPR046947">
    <property type="entry name" value="LytR-like"/>
</dbReference>
<dbReference type="OrthoDB" id="9802383at2"/>